<keyword evidence="4" id="KW-1185">Reference proteome</keyword>
<keyword evidence="1" id="KW-0812">Transmembrane</keyword>
<gene>
    <name evidence="3" type="ORF">SAMN05660841_00089</name>
</gene>
<organism evidence="3 4">
    <name type="scientific">Sphingobacterium nematocida</name>
    <dbReference type="NCBI Taxonomy" id="1513896"/>
    <lineage>
        <taxon>Bacteria</taxon>
        <taxon>Pseudomonadati</taxon>
        <taxon>Bacteroidota</taxon>
        <taxon>Sphingobacteriia</taxon>
        <taxon>Sphingobacteriales</taxon>
        <taxon>Sphingobacteriaceae</taxon>
        <taxon>Sphingobacterium</taxon>
    </lineage>
</organism>
<dbReference type="EMBL" id="FUZF01000001">
    <property type="protein sequence ID" value="SKB37219.1"/>
    <property type="molecule type" value="Genomic_DNA"/>
</dbReference>
<evidence type="ECO:0000256" key="1">
    <source>
        <dbReference type="SAM" id="Phobius"/>
    </source>
</evidence>
<evidence type="ECO:0000313" key="4">
    <source>
        <dbReference type="Proteomes" id="UP000190150"/>
    </source>
</evidence>
<dbReference type="AlphaFoldDB" id="A0A1T5AQR5"/>
<evidence type="ECO:0000259" key="2">
    <source>
        <dbReference type="Pfam" id="PF14242"/>
    </source>
</evidence>
<reference evidence="4" key="1">
    <citation type="submission" date="2017-02" db="EMBL/GenBank/DDBJ databases">
        <authorList>
            <person name="Varghese N."/>
            <person name="Submissions S."/>
        </authorList>
    </citation>
    <scope>NUCLEOTIDE SEQUENCE [LARGE SCALE GENOMIC DNA]</scope>
    <source>
        <strain evidence="4">DSM 24091</strain>
    </source>
</reference>
<name>A0A1T5AQR5_9SPHI</name>
<dbReference type="RefSeq" id="WP_176140944.1">
    <property type="nucleotide sequence ID" value="NZ_FUZF01000001.1"/>
</dbReference>
<proteinExistence type="predicted"/>
<keyword evidence="1" id="KW-0472">Membrane</keyword>
<accession>A0A1T5AQR5</accession>
<sequence length="92" mass="10328">MATKTTFDFNNENITSGFQKVFTTIQDSKISVSSKSGKQWLNIPLIFALVIAIIFPFIAILAVALVLLSIIKITVEREIKETKDPNKMIEIK</sequence>
<dbReference type="STRING" id="1513896.SAMN05660841_00089"/>
<feature type="transmembrane region" description="Helical" evidence="1">
    <location>
        <begin position="45"/>
        <end position="71"/>
    </location>
</feature>
<dbReference type="Pfam" id="PF14242">
    <property type="entry name" value="DUF4342"/>
    <property type="match status" value="1"/>
</dbReference>
<evidence type="ECO:0000313" key="3">
    <source>
        <dbReference type="EMBL" id="SKB37219.1"/>
    </source>
</evidence>
<protein>
    <recommendedName>
        <fullName evidence="2">DUF4342 domain-containing protein</fullName>
    </recommendedName>
</protein>
<keyword evidence="1" id="KW-1133">Transmembrane helix</keyword>
<dbReference type="InterPro" id="IPR025642">
    <property type="entry name" value="DUF4342"/>
</dbReference>
<feature type="domain" description="DUF4342" evidence="2">
    <location>
        <begin position="5"/>
        <end position="77"/>
    </location>
</feature>
<dbReference type="Proteomes" id="UP000190150">
    <property type="component" value="Unassembled WGS sequence"/>
</dbReference>